<dbReference type="OrthoDB" id="24581at2759"/>
<dbReference type="HAMAP" id="MF_00361">
    <property type="entry name" value="NAD_kinase"/>
    <property type="match status" value="1"/>
</dbReference>
<dbReference type="PANTHER" id="PTHR20275">
    <property type="entry name" value="NAD KINASE"/>
    <property type="match status" value="1"/>
</dbReference>
<feature type="compositionally biased region" description="Low complexity" evidence="6">
    <location>
        <begin position="75"/>
        <end position="91"/>
    </location>
</feature>
<evidence type="ECO:0000256" key="3">
    <source>
        <dbReference type="ARBA" id="ARBA00022777"/>
    </source>
</evidence>
<feature type="region of interest" description="Disordered" evidence="6">
    <location>
        <begin position="75"/>
        <end position="110"/>
    </location>
</feature>
<evidence type="ECO:0000256" key="5">
    <source>
        <dbReference type="ARBA" id="ARBA00023027"/>
    </source>
</evidence>
<dbReference type="SUPFAM" id="SSF111331">
    <property type="entry name" value="NAD kinase/diacylglycerol kinase-like"/>
    <property type="match status" value="1"/>
</dbReference>
<feature type="region of interest" description="Disordered" evidence="6">
    <location>
        <begin position="1"/>
        <end position="55"/>
    </location>
</feature>
<dbReference type="Pfam" id="PF20143">
    <property type="entry name" value="NAD_kinase_C"/>
    <property type="match status" value="1"/>
</dbReference>
<dbReference type="GO" id="GO:0003951">
    <property type="term" value="F:NAD+ kinase activity"/>
    <property type="evidence" value="ECO:0007669"/>
    <property type="project" value="InterPro"/>
</dbReference>
<dbReference type="PANTHER" id="PTHR20275:SF0">
    <property type="entry name" value="NAD KINASE"/>
    <property type="match status" value="1"/>
</dbReference>
<gene>
    <name evidence="7" type="ORF">POLS_LOCUS4854</name>
</gene>
<dbReference type="EMBL" id="CAJVOS010000025">
    <property type="protein sequence ID" value="CAG8107524.1"/>
    <property type="molecule type" value="Genomic_DNA"/>
</dbReference>
<name>A0A9W4MRU7_PENOL</name>
<dbReference type="InterPro" id="IPR016064">
    <property type="entry name" value="NAD/diacylglycerol_kinase_sf"/>
</dbReference>
<feature type="compositionally biased region" description="Acidic residues" evidence="6">
    <location>
        <begin position="522"/>
        <end position="540"/>
    </location>
</feature>
<dbReference type="Gene3D" id="2.60.200.30">
    <property type="entry name" value="Probable inorganic polyphosphate/atp-NAD kinase, domain 2"/>
    <property type="match status" value="1"/>
</dbReference>
<organism evidence="7 8">
    <name type="scientific">Penicillium olsonii</name>
    <dbReference type="NCBI Taxonomy" id="99116"/>
    <lineage>
        <taxon>Eukaryota</taxon>
        <taxon>Fungi</taxon>
        <taxon>Dikarya</taxon>
        <taxon>Ascomycota</taxon>
        <taxon>Pezizomycotina</taxon>
        <taxon>Eurotiomycetes</taxon>
        <taxon>Eurotiomycetidae</taxon>
        <taxon>Eurotiales</taxon>
        <taxon>Aspergillaceae</taxon>
        <taxon>Penicillium</taxon>
    </lineage>
</organism>
<evidence type="ECO:0000256" key="6">
    <source>
        <dbReference type="SAM" id="MobiDB-lite"/>
    </source>
</evidence>
<sequence>MAELRSDKVPAFREYAIEETRRDSLSQSPSTDETGWPLPLRSLQRPLNPRSKALSTDCIPRQTILKALASRPLTISNPNTSTSSLTNMLANKSQASPPSDDRRRGSNASQTLSTALSNLQLSGYLDRSPATARLVLQSPCYFHQRFDDAVNIKKVLEEIADDEWLSHSRLVQTATGVREVSKQLQRRPIKRAVRNVMIVTKARDNSLVHLTREVAEWLLSTPRYGSKLGVNVYVDAKLRNSKRFDAPGLLQKDPLFAQMLHFWTPDLCWSSPDKFDLVLTLGGDGTVLFTSWLFQRVVPPVLCFSLGSLGFLTNFEFSDHKSQLNAVMGEVGMRVNLRMRFTCTVFRRDRSKSAELNAVEEGEQFEVLNELVIDRGPSPYVSNLELYADDDLLTVVQADGCIFSTPTGSTAYSLSAGGSLMHPSIPGILLTPICPHTLSFRPMVLSDSHLLRIAVPNSSRSTAYCSFDGKGRVELRQGDYVTVEASQYPFPTVVSNNNEWFTSVQRALRWNTRGAIQKSWDGDADAEDGDHEDEQWDIDTDAGLAGTDSGIGPSEDGDAFSPNPMRRQMSMLSM</sequence>
<dbReference type="Gene3D" id="3.40.50.10330">
    <property type="entry name" value="Probable inorganic polyphosphate/atp-NAD kinase, domain 1"/>
    <property type="match status" value="1"/>
</dbReference>
<dbReference type="FunFam" id="3.40.50.10330:FF:000025">
    <property type="entry name" value="NAD+ kinase Utr1"/>
    <property type="match status" value="1"/>
</dbReference>
<keyword evidence="4" id="KW-0521">NADP</keyword>
<dbReference type="InterPro" id="IPR017438">
    <property type="entry name" value="ATP-NAD_kinase_N"/>
</dbReference>
<protein>
    <recommendedName>
        <fullName evidence="9">NAD(+) kinase</fullName>
    </recommendedName>
</protein>
<feature type="region of interest" description="Disordered" evidence="6">
    <location>
        <begin position="519"/>
        <end position="574"/>
    </location>
</feature>
<dbReference type="InterPro" id="IPR017437">
    <property type="entry name" value="ATP-NAD_kinase_PpnK-typ_C"/>
</dbReference>
<keyword evidence="5" id="KW-0520">NAD</keyword>
<evidence type="ECO:0000313" key="7">
    <source>
        <dbReference type="EMBL" id="CAG8107524.1"/>
    </source>
</evidence>
<keyword evidence="2" id="KW-0808">Transferase</keyword>
<accession>A0A9W4MRU7</accession>
<reference evidence="7" key="1">
    <citation type="submission" date="2021-07" db="EMBL/GenBank/DDBJ databases">
        <authorList>
            <person name="Branca A.L. A."/>
        </authorList>
    </citation>
    <scope>NUCLEOTIDE SEQUENCE</scope>
</reference>
<comment type="similarity">
    <text evidence="1">Belongs to the NAD kinase family.</text>
</comment>
<dbReference type="FunFam" id="2.60.200.30:FF:000005">
    <property type="entry name" value="NAD+ kinase Utr1"/>
    <property type="match status" value="1"/>
</dbReference>
<dbReference type="InterPro" id="IPR002504">
    <property type="entry name" value="NADK"/>
</dbReference>
<dbReference type="Pfam" id="PF01513">
    <property type="entry name" value="NAD_kinase"/>
    <property type="match status" value="1"/>
</dbReference>
<proteinExistence type="inferred from homology"/>
<keyword evidence="3" id="KW-0418">Kinase</keyword>
<evidence type="ECO:0000256" key="4">
    <source>
        <dbReference type="ARBA" id="ARBA00022857"/>
    </source>
</evidence>
<evidence type="ECO:0008006" key="9">
    <source>
        <dbReference type="Google" id="ProtNLM"/>
    </source>
</evidence>
<feature type="compositionally biased region" description="Basic and acidic residues" evidence="6">
    <location>
        <begin position="1"/>
        <end position="24"/>
    </location>
</feature>
<comment type="caution">
    <text evidence="7">The sequence shown here is derived from an EMBL/GenBank/DDBJ whole genome shotgun (WGS) entry which is preliminary data.</text>
</comment>
<evidence type="ECO:0000256" key="1">
    <source>
        <dbReference type="ARBA" id="ARBA00010995"/>
    </source>
</evidence>
<dbReference type="GO" id="GO:0006741">
    <property type="term" value="P:NADP+ biosynthetic process"/>
    <property type="evidence" value="ECO:0007669"/>
    <property type="project" value="InterPro"/>
</dbReference>
<evidence type="ECO:0000313" key="8">
    <source>
        <dbReference type="Proteomes" id="UP001153618"/>
    </source>
</evidence>
<dbReference type="GO" id="GO:0019674">
    <property type="term" value="P:NAD+ metabolic process"/>
    <property type="evidence" value="ECO:0007669"/>
    <property type="project" value="InterPro"/>
</dbReference>
<evidence type="ECO:0000256" key="2">
    <source>
        <dbReference type="ARBA" id="ARBA00022679"/>
    </source>
</evidence>
<dbReference type="AlphaFoldDB" id="A0A9W4MRU7"/>
<keyword evidence="8" id="KW-1185">Reference proteome</keyword>
<dbReference type="Proteomes" id="UP001153618">
    <property type="component" value="Unassembled WGS sequence"/>
</dbReference>